<evidence type="ECO:0000313" key="1">
    <source>
        <dbReference type="EMBL" id="ELR17229.1"/>
    </source>
</evidence>
<evidence type="ECO:0000313" key="2">
    <source>
        <dbReference type="Proteomes" id="UP000011083"/>
    </source>
</evidence>
<organism evidence="1 2">
    <name type="scientific">Acanthamoeba castellanii (strain ATCC 30010 / Neff)</name>
    <dbReference type="NCBI Taxonomy" id="1257118"/>
    <lineage>
        <taxon>Eukaryota</taxon>
        <taxon>Amoebozoa</taxon>
        <taxon>Discosea</taxon>
        <taxon>Longamoebia</taxon>
        <taxon>Centramoebida</taxon>
        <taxon>Acanthamoebidae</taxon>
        <taxon>Acanthamoeba</taxon>
    </lineage>
</organism>
<proteinExistence type="predicted"/>
<dbReference type="VEuPathDB" id="AmoebaDB:ACA1_059160"/>
<accession>L8GVH6</accession>
<name>L8GVH6_ACACF</name>
<dbReference type="AlphaFoldDB" id="L8GVH6"/>
<dbReference type="RefSeq" id="XP_004339242.1">
    <property type="nucleotide sequence ID" value="XM_004339194.1"/>
</dbReference>
<gene>
    <name evidence="1" type="ORF">ACA1_059160</name>
</gene>
<dbReference type="Proteomes" id="UP000011083">
    <property type="component" value="Unassembled WGS sequence"/>
</dbReference>
<dbReference type="EMBL" id="KB007974">
    <property type="protein sequence ID" value="ELR17229.1"/>
    <property type="molecule type" value="Genomic_DNA"/>
</dbReference>
<dbReference type="GeneID" id="14918337"/>
<dbReference type="KEGG" id="acan:ACA1_059160"/>
<keyword evidence="2" id="KW-1185">Reference proteome</keyword>
<reference evidence="1 2" key="1">
    <citation type="journal article" date="2013" name="Genome Biol.">
        <title>Genome of Acanthamoeba castellanii highlights extensive lateral gene transfer and early evolution of tyrosine kinase signaling.</title>
        <authorList>
            <person name="Clarke M."/>
            <person name="Lohan A.J."/>
            <person name="Liu B."/>
            <person name="Lagkouvardos I."/>
            <person name="Roy S."/>
            <person name="Zafar N."/>
            <person name="Bertelli C."/>
            <person name="Schilde C."/>
            <person name="Kianianmomeni A."/>
            <person name="Burglin T.R."/>
            <person name="Frech C."/>
            <person name="Turcotte B."/>
            <person name="Kopec K.O."/>
            <person name="Synnott J.M."/>
            <person name="Choo C."/>
            <person name="Paponov I."/>
            <person name="Finkler A."/>
            <person name="Soon Heng Tan C."/>
            <person name="Hutchins A.P."/>
            <person name="Weinmeier T."/>
            <person name="Rattei T."/>
            <person name="Chu J.S."/>
            <person name="Gimenez G."/>
            <person name="Irimia M."/>
            <person name="Rigden D.J."/>
            <person name="Fitzpatrick D.A."/>
            <person name="Lorenzo-Morales J."/>
            <person name="Bateman A."/>
            <person name="Chiu C.H."/>
            <person name="Tang P."/>
            <person name="Hegemann P."/>
            <person name="Fromm H."/>
            <person name="Raoult D."/>
            <person name="Greub G."/>
            <person name="Miranda-Saavedra D."/>
            <person name="Chen N."/>
            <person name="Nash P."/>
            <person name="Ginger M.L."/>
            <person name="Horn M."/>
            <person name="Schaap P."/>
            <person name="Caler L."/>
            <person name="Loftus B."/>
        </authorList>
    </citation>
    <scope>NUCLEOTIDE SEQUENCE [LARGE SCALE GENOMIC DNA]</scope>
    <source>
        <strain evidence="1 2">Neff</strain>
    </source>
</reference>
<protein>
    <submittedName>
        <fullName evidence="1">Uncharacterized protein</fullName>
    </submittedName>
</protein>
<sequence length="112" mass="12673">MSSAMKVWTGQVRLVLKATPVRDGLRMVLVPHHFPLEYQMDAFQAAEAAAIEANYCLLKELAQIWKCICLSEYIMPDGCTIDVQKPAMITCKVMDCFNNHPFHSKLVDDQAK</sequence>